<evidence type="ECO:0000313" key="1">
    <source>
        <dbReference type="EMBL" id="XCA34380.1"/>
    </source>
</evidence>
<proteinExistence type="predicted"/>
<sequence>MLSALKNLKSKAKELVSTITHGQGVSKNIDKENCLPEKNALNPSYPYVNFGYMENGVFYKSDPAIKNKANLSISGVSGIPDEESWEMFQKHKVGKSWGEGDY</sequence>
<gene>
    <name evidence="1" type="ORF">ABS861_03025</name>
</gene>
<dbReference type="AlphaFoldDB" id="A0AAU7YMI9"/>
<dbReference type="EMBL" id="CP158587">
    <property type="protein sequence ID" value="XCA34380.1"/>
    <property type="molecule type" value="Genomic_DNA"/>
</dbReference>
<reference evidence="1" key="1">
    <citation type="submission" date="2024-06" db="EMBL/GenBank/DDBJ databases">
        <title>Genome assembly of the Oeneis chryxus ivallda.</title>
        <authorList>
            <person name="MacDonald Z."/>
            <person name="Shaffer H.B."/>
            <person name="Gillespie T."/>
            <person name="Marimuthu M.P.A."/>
            <person name="Nguyen O."/>
            <person name="Fairbairn C.W."/>
            <person name="Seligmann W.E."/>
            <person name="Escalona M."/>
            <person name="Miller C."/>
            <person name="Toffelmier E."/>
        </authorList>
    </citation>
    <scope>NUCLEOTIDE SEQUENCE</scope>
    <source>
        <strain evidence="1">CCGP_102_HBS-TG_Oc004</strain>
    </source>
</reference>
<accession>A0AAU7YMI9</accession>
<name>A0AAU7YMI9_9RICK</name>
<organism evidence="1">
    <name type="scientific">Wolbachia endosymbiont of Oeneis ivallda</name>
    <dbReference type="NCBI Taxonomy" id="3171168"/>
    <lineage>
        <taxon>Bacteria</taxon>
        <taxon>Pseudomonadati</taxon>
        <taxon>Pseudomonadota</taxon>
        <taxon>Alphaproteobacteria</taxon>
        <taxon>Rickettsiales</taxon>
        <taxon>Anaplasmataceae</taxon>
        <taxon>Wolbachieae</taxon>
        <taxon>Wolbachia</taxon>
    </lineage>
</organism>
<protein>
    <submittedName>
        <fullName evidence="1">Uncharacterized protein</fullName>
    </submittedName>
</protein>